<keyword evidence="1" id="KW-1133">Transmembrane helix</keyword>
<sequence length="111" mass="12020">MAGFWRHISLGLYFSLCGQLGLAHIRASVACLSHLFLAFCLEMTLMFVATVASSLGSLAASLGLLLDLLLHGELLEQLAMAPGLLGFFARTFLHRGVLLSAWVQFRPLSNS</sequence>
<accession>A0A8S0TLB0</accession>
<keyword evidence="1" id="KW-0812">Transmembrane</keyword>
<name>A0A8S0TLB0_OLEEU</name>
<comment type="caution">
    <text evidence="2">The sequence shown here is derived from an EMBL/GenBank/DDBJ whole genome shotgun (WGS) entry which is preliminary data.</text>
</comment>
<protein>
    <submittedName>
        <fullName evidence="2">Uncharacterized protein</fullName>
    </submittedName>
</protein>
<dbReference type="AlphaFoldDB" id="A0A8S0TLB0"/>
<evidence type="ECO:0000313" key="3">
    <source>
        <dbReference type="Proteomes" id="UP000594638"/>
    </source>
</evidence>
<keyword evidence="3" id="KW-1185">Reference proteome</keyword>
<proteinExistence type="predicted"/>
<evidence type="ECO:0000256" key="1">
    <source>
        <dbReference type="SAM" id="Phobius"/>
    </source>
</evidence>
<dbReference type="EMBL" id="CACTIH010007264">
    <property type="protein sequence ID" value="CAA3006740.1"/>
    <property type="molecule type" value="Genomic_DNA"/>
</dbReference>
<feature type="transmembrane region" description="Helical" evidence="1">
    <location>
        <begin position="43"/>
        <end position="66"/>
    </location>
</feature>
<reference evidence="2 3" key="1">
    <citation type="submission" date="2019-12" db="EMBL/GenBank/DDBJ databases">
        <authorList>
            <person name="Alioto T."/>
            <person name="Alioto T."/>
            <person name="Gomez Garrido J."/>
        </authorList>
    </citation>
    <scope>NUCLEOTIDE SEQUENCE [LARGE SCALE GENOMIC DNA]</scope>
</reference>
<evidence type="ECO:0000313" key="2">
    <source>
        <dbReference type="EMBL" id="CAA3006740.1"/>
    </source>
</evidence>
<keyword evidence="1" id="KW-0472">Membrane</keyword>
<dbReference type="Gramene" id="OE9A052931T1">
    <property type="protein sequence ID" value="OE9A052931C1"/>
    <property type="gene ID" value="OE9A052931"/>
</dbReference>
<organism evidence="2 3">
    <name type="scientific">Olea europaea subsp. europaea</name>
    <dbReference type="NCBI Taxonomy" id="158383"/>
    <lineage>
        <taxon>Eukaryota</taxon>
        <taxon>Viridiplantae</taxon>
        <taxon>Streptophyta</taxon>
        <taxon>Embryophyta</taxon>
        <taxon>Tracheophyta</taxon>
        <taxon>Spermatophyta</taxon>
        <taxon>Magnoliopsida</taxon>
        <taxon>eudicotyledons</taxon>
        <taxon>Gunneridae</taxon>
        <taxon>Pentapetalae</taxon>
        <taxon>asterids</taxon>
        <taxon>lamiids</taxon>
        <taxon>Lamiales</taxon>
        <taxon>Oleaceae</taxon>
        <taxon>Oleeae</taxon>
        <taxon>Olea</taxon>
    </lineage>
</organism>
<gene>
    <name evidence="2" type="ORF">OLEA9_A052931</name>
</gene>
<dbReference type="Proteomes" id="UP000594638">
    <property type="component" value="Unassembled WGS sequence"/>
</dbReference>